<reference evidence="1 2" key="1">
    <citation type="submission" date="2018-08" db="EMBL/GenBank/DDBJ databases">
        <title>A genome reference for cultivated species of the human gut microbiota.</title>
        <authorList>
            <person name="Zou Y."/>
            <person name="Xue W."/>
            <person name="Luo G."/>
        </authorList>
    </citation>
    <scope>NUCLEOTIDE SEQUENCE [LARGE SCALE GENOMIC DNA]</scope>
    <source>
        <strain evidence="1 2">AM27-11</strain>
    </source>
</reference>
<gene>
    <name evidence="1" type="ORF">DW707_04885</name>
</gene>
<comment type="caution">
    <text evidence="1">The sequence shown here is derived from an EMBL/GenBank/DDBJ whole genome shotgun (WGS) entry which is preliminary data.</text>
</comment>
<dbReference type="RefSeq" id="WP_118929881.1">
    <property type="nucleotide sequence ID" value="NZ_QSKW01000005.1"/>
</dbReference>
<sequence>MNNKQTVIDMAMELDSTIGQYIADAIIDHVSYDKLVKKMAHQGKGFPISRTQFYRKRKKLLKQIDEEKV</sequence>
<protein>
    <submittedName>
        <fullName evidence="1">Uncharacterized protein</fullName>
    </submittedName>
</protein>
<dbReference type="EMBL" id="QSKW01000005">
    <property type="protein sequence ID" value="RHE99064.1"/>
    <property type="molecule type" value="Genomic_DNA"/>
</dbReference>
<accession>A0A3R6GWF0</accession>
<name>A0A3R6GWF0_9FIRM</name>
<organism evidence="1 2">
    <name type="scientific">Roseburia inulinivorans</name>
    <dbReference type="NCBI Taxonomy" id="360807"/>
    <lineage>
        <taxon>Bacteria</taxon>
        <taxon>Bacillati</taxon>
        <taxon>Bacillota</taxon>
        <taxon>Clostridia</taxon>
        <taxon>Lachnospirales</taxon>
        <taxon>Lachnospiraceae</taxon>
        <taxon>Roseburia</taxon>
    </lineage>
</organism>
<dbReference type="Proteomes" id="UP000286271">
    <property type="component" value="Unassembled WGS sequence"/>
</dbReference>
<evidence type="ECO:0000313" key="1">
    <source>
        <dbReference type="EMBL" id="RHE99064.1"/>
    </source>
</evidence>
<proteinExistence type="predicted"/>
<evidence type="ECO:0000313" key="2">
    <source>
        <dbReference type="Proteomes" id="UP000286271"/>
    </source>
</evidence>
<dbReference type="AlphaFoldDB" id="A0A3R6GWF0"/>